<evidence type="ECO:0000313" key="1">
    <source>
        <dbReference type="EMBL" id="MDT3331406.1"/>
    </source>
</evidence>
<dbReference type="EMBL" id="JAUZVT010000002">
    <property type="protein sequence ID" value="MDT3331406.1"/>
    <property type="molecule type" value="Genomic_DNA"/>
</dbReference>
<reference evidence="1 2" key="1">
    <citation type="submission" date="2023-08" db="EMBL/GenBank/DDBJ databases">
        <title>Microbacterium aquilitoris sp. nov. and Microbacterium gwkjibeachense sp. nov., isolated from beach.</title>
        <authorList>
            <person name="Lee S.D."/>
            <person name="Yang H."/>
            <person name="Kim I."/>
        </authorList>
    </citation>
    <scope>NUCLEOTIDE SEQUENCE [LARGE SCALE GENOMIC DNA]</scope>
    <source>
        <strain evidence="1 2">KSW-18</strain>
    </source>
</reference>
<name>A0ABU3GL16_9MICO</name>
<proteinExistence type="predicted"/>
<gene>
    <name evidence="1" type="ORF">Q9S78_12075</name>
</gene>
<keyword evidence="2" id="KW-1185">Reference proteome</keyword>
<organism evidence="1 2">
    <name type="scientific">Microbacterium aquilitoris</name>
    <dbReference type="NCBI Taxonomy" id="3067307"/>
    <lineage>
        <taxon>Bacteria</taxon>
        <taxon>Bacillati</taxon>
        <taxon>Actinomycetota</taxon>
        <taxon>Actinomycetes</taxon>
        <taxon>Micrococcales</taxon>
        <taxon>Microbacteriaceae</taxon>
        <taxon>Microbacterium</taxon>
    </lineage>
</organism>
<protein>
    <submittedName>
        <fullName evidence="1">Uncharacterized protein</fullName>
    </submittedName>
</protein>
<dbReference type="RefSeq" id="WP_311870412.1">
    <property type="nucleotide sequence ID" value="NZ_JAUZVT010000002.1"/>
</dbReference>
<evidence type="ECO:0000313" key="2">
    <source>
        <dbReference type="Proteomes" id="UP001262835"/>
    </source>
</evidence>
<comment type="caution">
    <text evidence="1">The sequence shown here is derived from an EMBL/GenBank/DDBJ whole genome shotgun (WGS) entry which is preliminary data.</text>
</comment>
<accession>A0ABU3GL16</accession>
<sequence length="108" mass="11610">MSIPLPEYFTPHVALVRDYTAGGGMGGGYGDAREVRGFSEDDQKAVAGNDGAEVTSSAQHHINFDEVVPLGSLVTIWPGLTGEREARVVAIKRGQHPDLPAFQTLYLE</sequence>
<dbReference type="Proteomes" id="UP001262835">
    <property type="component" value="Unassembled WGS sequence"/>
</dbReference>